<dbReference type="EMBL" id="LCZI01000127">
    <property type="protein sequence ID" value="KKZ68272.1"/>
    <property type="molecule type" value="Genomic_DNA"/>
</dbReference>
<dbReference type="GO" id="GO:0030289">
    <property type="term" value="C:protein phosphatase 4 complex"/>
    <property type="evidence" value="ECO:0007669"/>
    <property type="project" value="TreeGrafter"/>
</dbReference>
<dbReference type="PANTHER" id="PTHR23318:SF0">
    <property type="entry name" value="SERINE_THREONINE-PROTEIN PHOSPHATASE 4 REGULATORY SUBUNIT 3"/>
    <property type="match status" value="1"/>
</dbReference>
<dbReference type="Proteomes" id="UP000034164">
    <property type="component" value="Unassembled WGS sequence"/>
</dbReference>
<feature type="compositionally biased region" description="Low complexity" evidence="3">
    <location>
        <begin position="973"/>
        <end position="986"/>
    </location>
</feature>
<feature type="domain" description="PP4R3 EVH1-like" evidence="5">
    <location>
        <begin position="11"/>
        <end position="110"/>
    </location>
</feature>
<evidence type="ECO:0000256" key="3">
    <source>
        <dbReference type="SAM" id="MobiDB-lite"/>
    </source>
</evidence>
<reference evidence="7" key="1">
    <citation type="journal article" date="2015" name="PLoS Genet.">
        <title>The dynamic genome and transcriptome of the human fungal pathogen Blastomyces and close relative Emmonsia.</title>
        <authorList>
            <person name="Munoz J.F."/>
            <person name="Gauthier G.M."/>
            <person name="Desjardins C.A."/>
            <person name="Gallo J.E."/>
            <person name="Holder J."/>
            <person name="Sullivan T.D."/>
            <person name="Marty A.J."/>
            <person name="Carmen J.C."/>
            <person name="Chen Z."/>
            <person name="Ding L."/>
            <person name="Gujja S."/>
            <person name="Magrini V."/>
            <person name="Misas E."/>
            <person name="Mitreva M."/>
            <person name="Priest M."/>
            <person name="Saif S."/>
            <person name="Whiston E.A."/>
            <person name="Young S."/>
            <person name="Zeng Q."/>
            <person name="Goldman W.E."/>
            <person name="Mardis E.R."/>
            <person name="Taylor J.W."/>
            <person name="McEwen J.G."/>
            <person name="Clay O.K."/>
            <person name="Klein B.S."/>
            <person name="Cuomo C.A."/>
        </authorList>
    </citation>
    <scope>NUCLEOTIDE SEQUENCE [LARGE SCALE GENOMIC DNA]</scope>
    <source>
        <strain evidence="7">UAMH 3008</strain>
    </source>
</reference>
<evidence type="ECO:0000256" key="1">
    <source>
        <dbReference type="ARBA" id="ARBA00004123"/>
    </source>
</evidence>
<protein>
    <submittedName>
        <fullName evidence="6">Uncharacterized protein</fullName>
    </submittedName>
</protein>
<dbReference type="InterPro" id="IPR011993">
    <property type="entry name" value="PH-like_dom_sf"/>
</dbReference>
<feature type="region of interest" description="Disordered" evidence="3">
    <location>
        <begin position="916"/>
        <end position="936"/>
    </location>
</feature>
<gene>
    <name evidence="6" type="ORF">EMCG_06028</name>
</gene>
<accession>A0A0G2IC81</accession>
<dbReference type="InterPro" id="IPR016024">
    <property type="entry name" value="ARM-type_fold"/>
</dbReference>
<feature type="compositionally biased region" description="Low complexity" evidence="3">
    <location>
        <begin position="826"/>
        <end position="854"/>
    </location>
</feature>
<comment type="caution">
    <text evidence="6">The sequence shown here is derived from an EMBL/GenBank/DDBJ whole genome shotgun (WGS) entry which is preliminary data.</text>
</comment>
<dbReference type="GO" id="GO:0072542">
    <property type="term" value="F:protein phosphatase activator activity"/>
    <property type="evidence" value="ECO:0007669"/>
    <property type="project" value="TreeGrafter"/>
</dbReference>
<dbReference type="InterPro" id="IPR006887">
    <property type="entry name" value="P4R3-like_central_dom"/>
</dbReference>
<dbReference type="GO" id="GO:0006974">
    <property type="term" value="P:DNA damage response"/>
    <property type="evidence" value="ECO:0007669"/>
    <property type="project" value="TreeGrafter"/>
</dbReference>
<evidence type="ECO:0000259" key="5">
    <source>
        <dbReference type="Pfam" id="PF22972"/>
    </source>
</evidence>
<feature type="region of interest" description="Disordered" evidence="3">
    <location>
        <begin position="826"/>
        <end position="901"/>
    </location>
</feature>
<comment type="subcellular location">
    <subcellularLocation>
        <location evidence="1">Nucleus</location>
    </subcellularLocation>
</comment>
<dbReference type="AlphaFoldDB" id="A0A0G2IC81"/>
<name>A0A0G2IC81_9EURO</name>
<feature type="compositionally biased region" description="Basic and acidic residues" evidence="3">
    <location>
        <begin position="924"/>
        <end position="935"/>
    </location>
</feature>
<dbReference type="Pfam" id="PF22972">
    <property type="entry name" value="EVH1_PP4R3"/>
    <property type="match status" value="1"/>
</dbReference>
<dbReference type="PANTHER" id="PTHR23318">
    <property type="entry name" value="ATP SYNTHASE GAMMA-RELATED"/>
    <property type="match status" value="1"/>
</dbReference>
<evidence type="ECO:0000313" key="7">
    <source>
        <dbReference type="Proteomes" id="UP000034164"/>
    </source>
</evidence>
<organism evidence="6 7">
    <name type="scientific">[Emmonsia] crescens</name>
    <dbReference type="NCBI Taxonomy" id="73230"/>
    <lineage>
        <taxon>Eukaryota</taxon>
        <taxon>Fungi</taxon>
        <taxon>Dikarya</taxon>
        <taxon>Ascomycota</taxon>
        <taxon>Pezizomycotina</taxon>
        <taxon>Eurotiomycetes</taxon>
        <taxon>Eurotiomycetidae</taxon>
        <taxon>Onygenales</taxon>
        <taxon>Ajellomycetaceae</taxon>
        <taxon>Emergomyces</taxon>
    </lineage>
</organism>
<evidence type="ECO:0000256" key="2">
    <source>
        <dbReference type="ARBA" id="ARBA00023242"/>
    </source>
</evidence>
<feature type="compositionally biased region" description="Low complexity" evidence="3">
    <location>
        <begin position="1023"/>
        <end position="1034"/>
    </location>
</feature>
<dbReference type="SUPFAM" id="SSF48371">
    <property type="entry name" value="ARM repeat"/>
    <property type="match status" value="1"/>
</dbReference>
<dbReference type="OrthoDB" id="27483at2759"/>
<feature type="compositionally biased region" description="Low complexity" evidence="3">
    <location>
        <begin position="994"/>
        <end position="1011"/>
    </location>
</feature>
<feature type="compositionally biased region" description="Low complexity" evidence="3">
    <location>
        <begin position="799"/>
        <end position="813"/>
    </location>
</feature>
<dbReference type="InterPro" id="IPR051137">
    <property type="entry name" value="PP4R3-like"/>
</dbReference>
<sequence>MAVVAPPPNDRKRVKVYELRDNDWFDRGTGLCSAQVIDDEPRIYVESEEVPDRMLLESRIRRDDGYQKQQETLIVWTEPSGTDMALSFQEAEGCAVIWEFVSNVQRQMIAFTGPDDSLSDDALDASFTNPIVLPPPELGNLAEIEQRIRHASIGPGRDSLTKFLVREEYLLKLLPLVSDAEDLESLPDLHRLCNIMKSIILLNDNTLIELVVSDHVISGVVGALEYDPDFPTHKANHRQYLNDRSRYKEVVPIKDPIILRKIRLTWRLQYLKDVVLARILDDPTFSVLNSLIFFNQVDIVQHLQSNTPFLNELFAVFNPKNIDNKRKEDAVQFLHQCAAIAKNLQAPARANLFANFISHGLFSVIAFAVKHPNPALRTTGIDILVALLDHDPLMMRGYMLKAVNENKVPLTDTLIDLLHAETDLGVKNQLADAIKVLLDPQVPIQDPMSRAGADFLTKLRAQNPLPETFVQNHFDESAKRLFAPLKQLESRQSMTDFTFQEVSLYSHLVDILTFFVRQHYLRCRGFMHGESLTPRVAQLLTVPQKHLKLTALKFFRTLISLQDTFYVAQMTHNNIFELILNIVYETMPRDNLLNSACLELFEFVKRENIKTIIIHVVEKYREILKNITYVDTFQNLIFRYDQLQGYGAAAEVDATLFSQDESAGTPRMLINGGQRWHGVREMDAAEEEYFDTSDDEEDEVCFSSREFEHGEEKQEGEEEEDMSVRFSQAHCYHDGTSVLIVDYQQDKQQRMDTTATNANGNANVNANTATAAAVNGSASPVVKPLVDYPDDDDDDAMDVHVQGQPQQQQQQLAQLQVADPLLTSIDQSQTQPQSQSQTQPPESTSTTTPDQPTTSHHHHRLPPQRYTEKRRREEDDDDDELVKLSSGTKRRSSSLSSIGSLGNIGIGIGIGSLRKKKSFSGVGKNDERSNVDEGSLRATTTTATTATGGASGRKIAINLNLSTLKAGPAVGSTADGAGAETGTETETSPKAGSAAATATAATAPATDTPIAEGQEDTPEKMEGAAGTSGVVASDGSDDGGGSGDRGRGEAGVEAGTT</sequence>
<dbReference type="InterPro" id="IPR055236">
    <property type="entry name" value="EVH1_PP4R3"/>
</dbReference>
<proteinExistence type="predicted"/>
<feature type="compositionally biased region" description="Low complexity" evidence="3">
    <location>
        <begin position="883"/>
        <end position="901"/>
    </location>
</feature>
<evidence type="ECO:0000313" key="6">
    <source>
        <dbReference type="EMBL" id="KKZ68272.1"/>
    </source>
</evidence>
<keyword evidence="2" id="KW-0539">Nucleus</keyword>
<dbReference type="Gene3D" id="2.30.29.30">
    <property type="entry name" value="Pleckstrin-homology domain (PH domain)/Phosphotyrosine-binding domain (PTB)"/>
    <property type="match status" value="1"/>
</dbReference>
<dbReference type="Pfam" id="PF04802">
    <property type="entry name" value="PP4R3"/>
    <property type="match status" value="1"/>
</dbReference>
<feature type="domain" description="Serine/threonine-protein phosphatase 4 regulatory subunit 3-like central" evidence="4">
    <location>
        <begin position="144"/>
        <end position="642"/>
    </location>
</feature>
<feature type="region of interest" description="Disordered" evidence="3">
    <location>
        <begin position="781"/>
        <end position="813"/>
    </location>
</feature>
<evidence type="ECO:0000259" key="4">
    <source>
        <dbReference type="Pfam" id="PF04802"/>
    </source>
</evidence>
<feature type="region of interest" description="Disordered" evidence="3">
    <location>
        <begin position="972"/>
        <end position="1057"/>
    </location>
</feature>
<dbReference type="VEuPathDB" id="FungiDB:EMCG_06028"/>
<dbReference type="GO" id="GO:0005654">
    <property type="term" value="C:nucleoplasm"/>
    <property type="evidence" value="ECO:0007669"/>
    <property type="project" value="TreeGrafter"/>
</dbReference>